<dbReference type="EMBL" id="CM026431">
    <property type="protein sequence ID" value="KAG0560426.1"/>
    <property type="molecule type" value="Genomic_DNA"/>
</dbReference>
<evidence type="ECO:0000313" key="2">
    <source>
        <dbReference type="Proteomes" id="UP000822688"/>
    </source>
</evidence>
<organism evidence="1 2">
    <name type="scientific">Ceratodon purpureus</name>
    <name type="common">Fire moss</name>
    <name type="synonym">Dicranum purpureum</name>
    <dbReference type="NCBI Taxonomy" id="3225"/>
    <lineage>
        <taxon>Eukaryota</taxon>
        <taxon>Viridiplantae</taxon>
        <taxon>Streptophyta</taxon>
        <taxon>Embryophyta</taxon>
        <taxon>Bryophyta</taxon>
        <taxon>Bryophytina</taxon>
        <taxon>Bryopsida</taxon>
        <taxon>Dicranidae</taxon>
        <taxon>Pseudoditrichales</taxon>
        <taxon>Ditrichaceae</taxon>
        <taxon>Ceratodon</taxon>
    </lineage>
</organism>
<protein>
    <submittedName>
        <fullName evidence="1">Uncharacterized protein</fullName>
    </submittedName>
</protein>
<comment type="caution">
    <text evidence="1">The sequence shown here is derived from an EMBL/GenBank/DDBJ whole genome shotgun (WGS) entry which is preliminary data.</text>
</comment>
<keyword evidence="2" id="KW-1185">Reference proteome</keyword>
<accession>A0A8T0GLK7</accession>
<name>A0A8T0GLK7_CERPU</name>
<reference evidence="1" key="1">
    <citation type="submission" date="2020-06" db="EMBL/GenBank/DDBJ databases">
        <title>WGS assembly of Ceratodon purpureus strain R40.</title>
        <authorList>
            <person name="Carey S.B."/>
            <person name="Jenkins J."/>
            <person name="Shu S."/>
            <person name="Lovell J.T."/>
            <person name="Sreedasyam A."/>
            <person name="Maumus F."/>
            <person name="Tiley G.P."/>
            <person name="Fernandez-Pozo N."/>
            <person name="Barry K."/>
            <person name="Chen C."/>
            <person name="Wang M."/>
            <person name="Lipzen A."/>
            <person name="Daum C."/>
            <person name="Saski C.A."/>
            <person name="Payton A.C."/>
            <person name="Mcbreen J.C."/>
            <person name="Conrad R.E."/>
            <person name="Kollar L.M."/>
            <person name="Olsson S."/>
            <person name="Huttunen S."/>
            <person name="Landis J.B."/>
            <person name="Wickett N.J."/>
            <person name="Johnson M.G."/>
            <person name="Rensing S.A."/>
            <person name="Grimwood J."/>
            <person name="Schmutz J."/>
            <person name="Mcdaniel S.F."/>
        </authorList>
    </citation>
    <scope>NUCLEOTIDE SEQUENCE</scope>
    <source>
        <strain evidence="1">R40</strain>
    </source>
</reference>
<proteinExistence type="predicted"/>
<dbReference type="Proteomes" id="UP000822688">
    <property type="component" value="Chromosome 10"/>
</dbReference>
<evidence type="ECO:0000313" key="1">
    <source>
        <dbReference type="EMBL" id="KAG0560426.1"/>
    </source>
</evidence>
<gene>
    <name evidence="1" type="ORF">KC19_10G179900</name>
</gene>
<sequence length="73" mass="8571">MWVLQIKQDSTLRWNSAAKKYLEFSTGKCDTHNRNFTGEYGTLTAKSPFLLWVQKITYAPHHLMQLATRKQKL</sequence>
<dbReference type="AlphaFoldDB" id="A0A8T0GLK7"/>